<dbReference type="PaxDb" id="709991-Odosp_2051"/>
<evidence type="ECO:0008006" key="3">
    <source>
        <dbReference type="Google" id="ProtNLM"/>
    </source>
</evidence>
<dbReference type="STRING" id="709991.Odosp_2051"/>
<dbReference type="eggNOG" id="ENOG502Z8RW">
    <property type="taxonomic scope" value="Bacteria"/>
</dbReference>
<dbReference type="EMBL" id="CP002544">
    <property type="protein sequence ID" value="ADY33055.1"/>
    <property type="molecule type" value="Genomic_DNA"/>
</dbReference>
<evidence type="ECO:0000313" key="2">
    <source>
        <dbReference type="Proteomes" id="UP000006657"/>
    </source>
</evidence>
<dbReference type="KEGG" id="osp:Odosp_2051"/>
<evidence type="ECO:0000313" key="1">
    <source>
        <dbReference type="EMBL" id="ADY33055.1"/>
    </source>
</evidence>
<dbReference type="AlphaFoldDB" id="F9Z8R0"/>
<proteinExistence type="predicted"/>
<organism evidence="1 2">
    <name type="scientific">Odoribacter splanchnicus (strain ATCC 29572 / DSM 20712 / CIP 104287 / JCM 15291 / NCTC 10825 / 1651/6)</name>
    <name type="common">Bacteroides splanchnicus</name>
    <dbReference type="NCBI Taxonomy" id="709991"/>
    <lineage>
        <taxon>Bacteria</taxon>
        <taxon>Pseudomonadati</taxon>
        <taxon>Bacteroidota</taxon>
        <taxon>Bacteroidia</taxon>
        <taxon>Bacteroidales</taxon>
        <taxon>Odoribacteraceae</taxon>
        <taxon>Odoribacter</taxon>
    </lineage>
</organism>
<dbReference type="InterPro" id="IPR036941">
    <property type="entry name" value="Rcpt_L-dom_sf"/>
</dbReference>
<protein>
    <recommendedName>
        <fullName evidence="3">Leucine-rich repeat domain-containing protein</fullName>
    </recommendedName>
</protein>
<gene>
    <name evidence="1" type="ordered locus">Odosp_2051</name>
</gene>
<dbReference type="HOGENOM" id="CLU_820935_0_0_10"/>
<name>F9Z8R0_ODOSD</name>
<sequence>MSIVNCHRSIIPLVEIHKKIEDLNVTLLGLDTEKLGALEKIGGKLSLNCTAEYLKLPAGLKNLKVFVVSKGIERLDIQGIEIEELRFSGTGLENTTVIGDDIFKGKISLDNLSGYFPKLEGFREVGKLNIGYLGLNGGSIEIGNIRKINGDFSYWANSNVKAVEFPALEEVTGNFELYSNIKEYHFPELKSIGGKAIISIDYYDEKTFPNLATVGEDMMFQTGYDYYGSRGPAVVLYPALKQVGGTLELRPIGPTPWGDNENTGYLNQTLENLDFLSSLEKVGGIRIHDHGKLASYEAIKKAILTCPEEKWSVENNLYNPTYKQLVEDQQWIKPAIQE</sequence>
<reference evidence="1 2" key="1">
    <citation type="journal article" date="2011" name="Stand. Genomic Sci.">
        <title>Complete genome sequence of Odoribacter splanchnicus type strain (1651/6).</title>
        <authorList>
            <consortium name="US DOE Joint Genome Institute (JGI-PGF)"/>
            <person name="Goker M."/>
            <person name="Gronow S."/>
            <person name="Zeytun A."/>
            <person name="Nolan M."/>
            <person name="Lucas S."/>
            <person name="Lapidus A."/>
            <person name="Hammon N."/>
            <person name="Deshpande S."/>
            <person name="Cheng J.F."/>
            <person name="Pitluck S."/>
            <person name="Liolios K."/>
            <person name="Pagani I."/>
            <person name="Ivanova N."/>
            <person name="Mavromatis K."/>
            <person name="Ovchinikova G."/>
            <person name="Pati A."/>
            <person name="Tapia R."/>
            <person name="Han C."/>
            <person name="Goodwin L."/>
            <person name="Chen A."/>
            <person name="Palaniappan K."/>
            <person name="Land M."/>
            <person name="Hauser L."/>
            <person name="Jeffries C.D."/>
            <person name="Brambilla E.M."/>
            <person name="Rohde M."/>
            <person name="Detter J.C."/>
            <person name="Woyke T."/>
            <person name="Bristow J."/>
            <person name="Markowitz V."/>
            <person name="Hugenholtz P."/>
            <person name="Eisen J.A."/>
            <person name="Kyrpides N.C."/>
            <person name="Klenk H.P."/>
        </authorList>
    </citation>
    <scope>NUCLEOTIDE SEQUENCE [LARGE SCALE GENOMIC DNA]</scope>
    <source>
        <strain evidence="2">ATCC 29572 / DSM 20712 / JCM 15291 / NCTC 10825 / 1651/6</strain>
    </source>
</reference>
<keyword evidence="2" id="KW-1185">Reference proteome</keyword>
<dbReference type="Proteomes" id="UP000006657">
    <property type="component" value="Chromosome"/>
</dbReference>
<accession>F9Z8R0</accession>
<dbReference type="Gene3D" id="3.80.20.20">
    <property type="entry name" value="Receptor L-domain"/>
    <property type="match status" value="1"/>
</dbReference>